<keyword evidence="2" id="KW-1185">Reference proteome</keyword>
<comment type="caution">
    <text evidence="1">The sequence shown here is derived from an EMBL/GenBank/DDBJ whole genome shotgun (WGS) entry which is preliminary data.</text>
</comment>
<evidence type="ECO:0000313" key="2">
    <source>
        <dbReference type="Proteomes" id="UP001320898"/>
    </source>
</evidence>
<reference evidence="1 2" key="1">
    <citation type="submission" date="2022-04" db="EMBL/GenBank/DDBJ databases">
        <authorList>
            <person name="Ye Y.-Q."/>
            <person name="Du Z.-J."/>
        </authorList>
    </citation>
    <scope>NUCLEOTIDE SEQUENCE [LARGE SCALE GENOMIC DNA]</scope>
    <source>
        <strain evidence="1 2">A6E488</strain>
    </source>
</reference>
<name>A0AAW5R4U5_9HYPH</name>
<dbReference type="RefSeq" id="WP_261617997.1">
    <property type="nucleotide sequence ID" value="NZ_JALIDZ010000012.1"/>
</dbReference>
<gene>
    <name evidence="1" type="ORF">MUB46_21285</name>
</gene>
<proteinExistence type="predicted"/>
<evidence type="ECO:0000313" key="1">
    <source>
        <dbReference type="EMBL" id="MCT8974410.1"/>
    </source>
</evidence>
<dbReference type="AlphaFoldDB" id="A0AAW5R4U5"/>
<sequence>MLALPLLPVGAGSANGKETAILVELNRLETVETACRLSFVLTNGLDVSIETLSVEAVLFDTDDRVDRFLLLKTRPLPSGRTRVQQFDVASLSCGRIARILLNDVTACSGDGLTPSACLAALRPASRADVPFTTVLAPMGD</sequence>
<dbReference type="EMBL" id="JALIDZ010000012">
    <property type="protein sequence ID" value="MCT8974410.1"/>
    <property type="molecule type" value="Genomic_DNA"/>
</dbReference>
<dbReference type="Proteomes" id="UP001320898">
    <property type="component" value="Unassembled WGS sequence"/>
</dbReference>
<evidence type="ECO:0008006" key="3">
    <source>
        <dbReference type="Google" id="ProtNLM"/>
    </source>
</evidence>
<protein>
    <recommendedName>
        <fullName evidence="3">Tat pathway signal sequence domain protein</fullName>
    </recommendedName>
</protein>
<organism evidence="1 2">
    <name type="scientific">Microbaculum marinisediminis</name>
    <dbReference type="NCBI Taxonomy" id="2931392"/>
    <lineage>
        <taxon>Bacteria</taxon>
        <taxon>Pseudomonadati</taxon>
        <taxon>Pseudomonadota</taxon>
        <taxon>Alphaproteobacteria</taxon>
        <taxon>Hyphomicrobiales</taxon>
        <taxon>Tepidamorphaceae</taxon>
        <taxon>Microbaculum</taxon>
    </lineage>
</organism>
<accession>A0AAW5R4U5</accession>